<evidence type="ECO:0000256" key="1">
    <source>
        <dbReference type="SAM" id="Phobius"/>
    </source>
</evidence>
<feature type="transmembrane region" description="Helical" evidence="1">
    <location>
        <begin position="67"/>
        <end position="86"/>
    </location>
</feature>
<feature type="transmembrane region" description="Helical" evidence="1">
    <location>
        <begin position="136"/>
        <end position="153"/>
    </location>
</feature>
<protein>
    <submittedName>
        <fullName evidence="3">Diguanylate cyclase</fullName>
    </submittedName>
</protein>
<dbReference type="AlphaFoldDB" id="A0A6H2DQX1"/>
<name>A0A6H2DQX1_9SPHN</name>
<dbReference type="NCBIfam" id="TIGR00254">
    <property type="entry name" value="GGDEF"/>
    <property type="match status" value="1"/>
</dbReference>
<accession>A0A6H2DQX1</accession>
<dbReference type="KEGG" id="phao:HF685_14660"/>
<dbReference type="SUPFAM" id="SSF55073">
    <property type="entry name" value="Nucleotide cyclase"/>
    <property type="match status" value="1"/>
</dbReference>
<dbReference type="SMART" id="SM00267">
    <property type="entry name" value="GGDEF"/>
    <property type="match status" value="1"/>
</dbReference>
<sequence length="381" mass="41416">MNPLLNKIRQYWHHAKTATGSDVPADILDDLVQLQHERVGALIPVLYFAIALITVVAAAASGDGFDIVYHIILPAGFLGMGIYRSLVWHRRKSQPVDVKQASAQLRSTTILALVVGLVGGLWTVDAYYETIEARRVLAPVFVFMITFASAICLNSLPRAAIGAMVAALTAPTVAMILSADAGIRAMGISLMIVSLLMIGLVINNFAEMVSGLKLRLELKRLAETDSLTGLANRRAFTAKFSELLDGADADNPVAVLMIDLNGFKSANDRFGHAAGDSILIDVAKRLMGLCANADCIARLGGDEFTVLFSTRGKREHYIEQKNAISKLLSMPYTCGDEQVFITASSGLAWSRSDGDTVSMLLNHADKQLYREKTELYDRRKA</sequence>
<dbReference type="InterPro" id="IPR029787">
    <property type="entry name" value="Nucleotide_cyclase"/>
</dbReference>
<keyword evidence="1" id="KW-1133">Transmembrane helix</keyword>
<reference evidence="3 4" key="1">
    <citation type="submission" date="2020-04" db="EMBL/GenBank/DDBJ databases">
        <title>Genome sequence for Sphingorhabdus sp. strain M1.</title>
        <authorList>
            <person name="Park S.-J."/>
        </authorList>
    </citation>
    <scope>NUCLEOTIDE SEQUENCE [LARGE SCALE GENOMIC DNA]</scope>
    <source>
        <strain evidence="3 4">JK6</strain>
    </source>
</reference>
<feature type="transmembrane region" description="Helical" evidence="1">
    <location>
        <begin position="107"/>
        <end position="124"/>
    </location>
</feature>
<feature type="transmembrane region" description="Helical" evidence="1">
    <location>
        <begin position="41"/>
        <end position="61"/>
    </location>
</feature>
<dbReference type="RefSeq" id="WP_168820621.1">
    <property type="nucleotide sequence ID" value="NZ_CP051217.1"/>
</dbReference>
<dbReference type="InterPro" id="IPR043128">
    <property type="entry name" value="Rev_trsase/Diguanyl_cyclase"/>
</dbReference>
<gene>
    <name evidence="3" type="ORF">HF685_14660</name>
</gene>
<dbReference type="PANTHER" id="PTHR46663">
    <property type="entry name" value="DIGUANYLATE CYCLASE DGCT-RELATED"/>
    <property type="match status" value="1"/>
</dbReference>
<keyword evidence="1" id="KW-0812">Transmembrane</keyword>
<evidence type="ECO:0000313" key="4">
    <source>
        <dbReference type="Proteomes" id="UP000501600"/>
    </source>
</evidence>
<dbReference type="EMBL" id="CP051217">
    <property type="protein sequence ID" value="QJB70355.1"/>
    <property type="molecule type" value="Genomic_DNA"/>
</dbReference>
<evidence type="ECO:0000259" key="2">
    <source>
        <dbReference type="PROSITE" id="PS50887"/>
    </source>
</evidence>
<evidence type="ECO:0000313" key="3">
    <source>
        <dbReference type="EMBL" id="QJB70355.1"/>
    </source>
</evidence>
<keyword evidence="1" id="KW-0472">Membrane</keyword>
<dbReference type="PANTHER" id="PTHR46663:SF2">
    <property type="entry name" value="GGDEF DOMAIN-CONTAINING PROTEIN"/>
    <property type="match status" value="1"/>
</dbReference>
<feature type="transmembrane region" description="Helical" evidence="1">
    <location>
        <begin position="185"/>
        <end position="206"/>
    </location>
</feature>
<dbReference type="CDD" id="cd01949">
    <property type="entry name" value="GGDEF"/>
    <property type="match status" value="1"/>
</dbReference>
<dbReference type="Pfam" id="PF00990">
    <property type="entry name" value="GGDEF"/>
    <property type="match status" value="1"/>
</dbReference>
<dbReference type="InterPro" id="IPR052163">
    <property type="entry name" value="DGC-Regulatory_Protein"/>
</dbReference>
<dbReference type="Proteomes" id="UP000501600">
    <property type="component" value="Chromosome"/>
</dbReference>
<dbReference type="PROSITE" id="PS50887">
    <property type="entry name" value="GGDEF"/>
    <property type="match status" value="1"/>
</dbReference>
<feature type="domain" description="GGDEF" evidence="2">
    <location>
        <begin position="251"/>
        <end position="381"/>
    </location>
</feature>
<feature type="transmembrane region" description="Helical" evidence="1">
    <location>
        <begin position="160"/>
        <end position="179"/>
    </location>
</feature>
<dbReference type="InterPro" id="IPR000160">
    <property type="entry name" value="GGDEF_dom"/>
</dbReference>
<organism evidence="3 4">
    <name type="scientific">Parasphingorhabdus halotolerans</name>
    <dbReference type="NCBI Taxonomy" id="2725558"/>
    <lineage>
        <taxon>Bacteria</taxon>
        <taxon>Pseudomonadati</taxon>
        <taxon>Pseudomonadota</taxon>
        <taxon>Alphaproteobacteria</taxon>
        <taxon>Sphingomonadales</taxon>
        <taxon>Sphingomonadaceae</taxon>
        <taxon>Parasphingorhabdus</taxon>
    </lineage>
</organism>
<keyword evidence="4" id="KW-1185">Reference proteome</keyword>
<proteinExistence type="predicted"/>
<dbReference type="Gene3D" id="3.30.70.270">
    <property type="match status" value="1"/>
</dbReference>